<dbReference type="PANTHER" id="PTHR36842:SF1">
    <property type="entry name" value="PROTEIN TOLB"/>
    <property type="match status" value="1"/>
</dbReference>
<organism evidence="3 4">
    <name type="scientific">Svornostia abyssi</name>
    <dbReference type="NCBI Taxonomy" id="2898438"/>
    <lineage>
        <taxon>Bacteria</taxon>
        <taxon>Bacillati</taxon>
        <taxon>Actinomycetota</taxon>
        <taxon>Thermoleophilia</taxon>
        <taxon>Solirubrobacterales</taxon>
        <taxon>Baekduiaceae</taxon>
        <taxon>Svornostia</taxon>
    </lineage>
</organism>
<gene>
    <name evidence="3" type="ORF">LRS13_25165</name>
</gene>
<feature type="chain" id="PRO_5046958397" evidence="2">
    <location>
        <begin position="25"/>
        <end position="1009"/>
    </location>
</feature>
<dbReference type="SUPFAM" id="SSF82171">
    <property type="entry name" value="DPP6 N-terminal domain-like"/>
    <property type="match status" value="2"/>
</dbReference>
<dbReference type="PANTHER" id="PTHR36842">
    <property type="entry name" value="PROTEIN TOLB HOMOLOG"/>
    <property type="match status" value="1"/>
</dbReference>
<reference evidence="4" key="1">
    <citation type="submission" date="2021-11" db="EMBL/GenBank/DDBJ databases">
        <title>Cultivation dependent microbiological survey of springs from the worlds oldest radium mine currently devoted to the extraction of radon-saturated water.</title>
        <authorList>
            <person name="Kapinusova G."/>
            <person name="Smrhova T."/>
            <person name="Strejcek M."/>
            <person name="Suman J."/>
            <person name="Jani K."/>
            <person name="Pajer P."/>
            <person name="Uhlik O."/>
        </authorList>
    </citation>
    <scope>NUCLEOTIDE SEQUENCE [LARGE SCALE GENOMIC DNA]</scope>
    <source>
        <strain evidence="4">J379</strain>
    </source>
</reference>
<evidence type="ECO:0000313" key="4">
    <source>
        <dbReference type="Proteomes" id="UP001058860"/>
    </source>
</evidence>
<feature type="compositionally biased region" description="Gly residues" evidence="1">
    <location>
        <begin position="863"/>
        <end position="875"/>
    </location>
</feature>
<evidence type="ECO:0000313" key="3">
    <source>
        <dbReference type="EMBL" id="UUY03899.1"/>
    </source>
</evidence>
<sequence>MSSRRLPTVLALLLALAAPSPAAAALSAGQTVLASGQPDLATPLATPDGDATASGPGSWLSDNGRFVVFSGPIAGLSNLDDDRFSSVFVKDRQTGAVTLSSRGPGAALTADSEALAISDDGTRVLFATTAQVVAADANTGYDLYVRDLSAGTTTLASRVSGAGGAALGGIDDGVLSGDGNHVAFETTAGGIDPGVTDANGNTDVYVRDVAAQTTTLVSRGAGATASIGYAPSISDNGVVVTFLTDAPIAGALDTNGQPDLYVRVVPSPGSTQLASRTNGGGGASTAGWVNEGVISGDGTTVAWSTNAADLGDGDTNSTIDIHRSELGSGVTSLVSRSATGAIANNESYSPSISDNGQNVAFISSATNLDALYPDTNGGPDAFIRRTASNETELSTRLSPGETQLAAGVDLVSLSGNGTALAIAGDEDLAPDLDPRFDHVIVRDTGVFPRVTQTVSRPAGTAPIVNPGGDASTPSVNRGMSADGRYVVFGADQPGLTGVAPGVSSVYRRDLVTGAVVLVATNASPRGISDDGGRVLFGTQAALDGADTNAAEDLYVRDIAAGTSLLVNRADGAAGAGGNAASFTGEISGDGRRVAYVTNATNLGNGDASAVSSVHVRDLDAGRTLLGSRGQGPGGAANTDDVGAVSISADGRVIAFGSKGAGYGDGGTGALVQIHVRDLETGTNTLASASAAGAQGNGTHVDPSLSADGRVVSFGSAATNLTPDDTEATLDVLVKNLATGSITLASRADGPAGANSTVAATRAWLSGDGSRVVFRSTEATLDATGVANGTFLYLRDLAAGTTRLVSRASGAGGAALRGIAGGSLSRDGSCVIFRADHPATGLQLGQALVRALRDGCPAATTELAGGGGAAGGGAAGTGSTPAARDRTAPRIRAVTVRPSRVRRGKPFTVRFSLSEPARVRVRVATVKTGRRVGRQCRAATPKLRKRRRCELLVTRTSVSRALKAGTVSVPVGARPGGRRLATGRFVLLLTATDAAGNRSAEVRVRVTVRR</sequence>
<dbReference type="Gene3D" id="2.120.10.30">
    <property type="entry name" value="TolB, C-terminal domain"/>
    <property type="match status" value="2"/>
</dbReference>
<dbReference type="EMBL" id="CP088295">
    <property type="protein sequence ID" value="UUY03899.1"/>
    <property type="molecule type" value="Genomic_DNA"/>
</dbReference>
<feature type="signal peptide" evidence="2">
    <location>
        <begin position="1"/>
        <end position="24"/>
    </location>
</feature>
<keyword evidence="2" id="KW-0732">Signal</keyword>
<dbReference type="Proteomes" id="UP001058860">
    <property type="component" value="Chromosome"/>
</dbReference>
<name>A0ABY5PGT6_9ACTN</name>
<accession>A0ABY5PGT6</accession>
<dbReference type="InterPro" id="IPR011042">
    <property type="entry name" value="6-blade_b-propeller_TolB-like"/>
</dbReference>
<proteinExistence type="predicted"/>
<evidence type="ECO:0000256" key="1">
    <source>
        <dbReference type="SAM" id="MobiDB-lite"/>
    </source>
</evidence>
<keyword evidence="4" id="KW-1185">Reference proteome</keyword>
<evidence type="ECO:0000256" key="2">
    <source>
        <dbReference type="SAM" id="SignalP"/>
    </source>
</evidence>
<dbReference type="RefSeq" id="WP_353864399.1">
    <property type="nucleotide sequence ID" value="NZ_CP088295.1"/>
</dbReference>
<feature type="region of interest" description="Disordered" evidence="1">
    <location>
        <begin position="863"/>
        <end position="886"/>
    </location>
</feature>
<protein>
    <submittedName>
        <fullName evidence="3">Uncharacterized protein</fullName>
    </submittedName>
</protein>